<keyword evidence="1" id="KW-0732">Signal</keyword>
<reference evidence="2" key="3">
    <citation type="submission" date="2025-09" db="UniProtKB">
        <authorList>
            <consortium name="Ensembl"/>
        </authorList>
    </citation>
    <scope>IDENTIFICATION</scope>
</reference>
<proteinExistence type="predicted"/>
<dbReference type="GeneTree" id="ENSGT01000000221335"/>
<sequence>MMKSMKHIYLLLEMMIQSSLTILEMMINTMMISKLNSVFSIPSFQDDMAFLSFRKLMRFLCNLAILFWHPFPK</sequence>
<accession>A0A8W4FFG3</accession>
<name>A0A8W4FFG3_PIG</name>
<protein>
    <submittedName>
        <fullName evidence="2">Uncharacterized protein</fullName>
    </submittedName>
</protein>
<dbReference type="Ensembl" id="ENSSSCT00000099284.1">
    <property type="protein sequence ID" value="ENSSSCP00000077980.1"/>
    <property type="gene ID" value="ENSSSCG00000061779.1"/>
</dbReference>
<reference evidence="2" key="1">
    <citation type="journal article" date="2020" name="Gigascience">
        <title>An improved pig reference genome sequence to enable pig genetics and genomics research.</title>
        <authorList>
            <person name="Warr A."/>
            <person name="Affara N."/>
            <person name="Aken B."/>
            <person name="Beiki H."/>
            <person name="Bickhart D.M."/>
            <person name="Billis K."/>
            <person name="Chow W."/>
            <person name="Eory L."/>
            <person name="Finlayson H.A."/>
            <person name="Flicek P."/>
            <person name="Giron C.G."/>
            <person name="Griffin D.K."/>
            <person name="Hall R."/>
            <person name="Hannum G."/>
            <person name="Hourlier T."/>
            <person name="Howe K."/>
            <person name="Hume D.A."/>
            <person name="Izuogu O."/>
            <person name="Kim K."/>
            <person name="Koren S."/>
            <person name="Liu H."/>
            <person name="Manchanda N."/>
            <person name="Martin F.J."/>
            <person name="Nonneman D.J."/>
            <person name="O'Connor R.E."/>
            <person name="Phillippy A.M."/>
            <person name="Rohrer G.A."/>
            <person name="Rosen B.D."/>
            <person name="Rund L.A."/>
            <person name="Sargent C.A."/>
            <person name="Schook L.B."/>
            <person name="Schroeder S.G."/>
            <person name="Schwartz A.S."/>
            <person name="Skinner B.M."/>
            <person name="Talbot R."/>
            <person name="Tseng E."/>
            <person name="Tuggle C.K."/>
            <person name="Watson M."/>
            <person name="Smith T.P.L."/>
            <person name="Archibald A.L."/>
        </authorList>
    </citation>
    <scope>NUCLEOTIDE SEQUENCE [LARGE SCALE GENOMIC DNA]</scope>
    <source>
        <strain evidence="2">Duroc</strain>
    </source>
</reference>
<evidence type="ECO:0000313" key="2">
    <source>
        <dbReference type="Ensembl" id="ENSSSCP00000077980.1"/>
    </source>
</evidence>
<dbReference type="AlphaFoldDB" id="A0A8W4FFG3"/>
<feature type="chain" id="PRO_5036449696" evidence="1">
    <location>
        <begin position="22"/>
        <end position="73"/>
    </location>
</feature>
<evidence type="ECO:0000256" key="1">
    <source>
        <dbReference type="SAM" id="SignalP"/>
    </source>
</evidence>
<evidence type="ECO:0000313" key="3">
    <source>
        <dbReference type="Proteomes" id="UP000008227"/>
    </source>
</evidence>
<keyword evidence="3" id="KW-1185">Reference proteome</keyword>
<feature type="signal peptide" evidence="1">
    <location>
        <begin position="1"/>
        <end position="21"/>
    </location>
</feature>
<organism evidence="2 3">
    <name type="scientific">Sus scrofa</name>
    <name type="common">Pig</name>
    <dbReference type="NCBI Taxonomy" id="9823"/>
    <lineage>
        <taxon>Eukaryota</taxon>
        <taxon>Metazoa</taxon>
        <taxon>Chordata</taxon>
        <taxon>Craniata</taxon>
        <taxon>Vertebrata</taxon>
        <taxon>Euteleostomi</taxon>
        <taxon>Mammalia</taxon>
        <taxon>Eutheria</taxon>
        <taxon>Laurasiatheria</taxon>
        <taxon>Artiodactyla</taxon>
        <taxon>Suina</taxon>
        <taxon>Suidae</taxon>
        <taxon>Sus</taxon>
    </lineage>
</organism>
<reference evidence="2" key="2">
    <citation type="submission" date="2025-08" db="UniProtKB">
        <authorList>
            <consortium name="Ensembl"/>
        </authorList>
    </citation>
    <scope>IDENTIFICATION</scope>
</reference>
<dbReference type="Proteomes" id="UP000008227">
    <property type="component" value="Chromosome 7"/>
</dbReference>